<gene>
    <name evidence="1" type="ORF">GGR38_000353</name>
</gene>
<dbReference type="InterPro" id="IPR041374">
    <property type="entry name" value="BaeRF_family12"/>
</dbReference>
<evidence type="ECO:0000313" key="2">
    <source>
        <dbReference type="Proteomes" id="UP000548867"/>
    </source>
</evidence>
<dbReference type="Pfam" id="PF18856">
    <property type="entry name" value="baeRF_family12"/>
    <property type="match status" value="1"/>
</dbReference>
<protein>
    <submittedName>
        <fullName evidence="1">Protein required for attachment to host cells</fullName>
    </submittedName>
</protein>
<comment type="caution">
    <text evidence="1">The sequence shown here is derived from an EMBL/GenBank/DDBJ whole genome shotgun (WGS) entry which is preliminary data.</text>
</comment>
<dbReference type="EMBL" id="JACIDX010000001">
    <property type="protein sequence ID" value="MBB3953441.1"/>
    <property type="molecule type" value="Genomic_DNA"/>
</dbReference>
<keyword evidence="2" id="KW-1185">Reference proteome</keyword>
<proteinExistence type="predicted"/>
<organism evidence="1 2">
    <name type="scientific">Novosphingobium sediminicola</name>
    <dbReference type="NCBI Taxonomy" id="563162"/>
    <lineage>
        <taxon>Bacteria</taxon>
        <taxon>Pseudomonadati</taxon>
        <taxon>Pseudomonadota</taxon>
        <taxon>Alphaproteobacteria</taxon>
        <taxon>Sphingomonadales</taxon>
        <taxon>Sphingomonadaceae</taxon>
        <taxon>Novosphingobium</taxon>
    </lineage>
</organism>
<reference evidence="1 2" key="1">
    <citation type="submission" date="2020-08" db="EMBL/GenBank/DDBJ databases">
        <title>Genomic Encyclopedia of Type Strains, Phase IV (KMG-IV): sequencing the most valuable type-strain genomes for metagenomic binning, comparative biology and taxonomic classification.</title>
        <authorList>
            <person name="Goeker M."/>
        </authorList>
    </citation>
    <scope>NUCLEOTIDE SEQUENCE [LARGE SCALE GENOMIC DNA]</scope>
    <source>
        <strain evidence="1 2">DSM 27057</strain>
    </source>
</reference>
<name>A0A7W6G4N9_9SPHN</name>
<dbReference type="RefSeq" id="WP_183622060.1">
    <property type="nucleotide sequence ID" value="NZ_JACIDX010000001.1"/>
</dbReference>
<sequence>MLLPHGTVIAVIDARNFRLFRNIGDEANPELSEADTPRLDTHNHSGGSHHGSTVTMAHDAHATAAVEWLAQEVQGHRIEHLVVIAAPRSLGELRKAYTKGLESALLGELAKDLGEAKAPEILAQLRGR</sequence>
<dbReference type="AlphaFoldDB" id="A0A7W6G4N9"/>
<evidence type="ECO:0000313" key="1">
    <source>
        <dbReference type="EMBL" id="MBB3953441.1"/>
    </source>
</evidence>
<accession>A0A7W6G4N9</accession>
<dbReference type="Proteomes" id="UP000548867">
    <property type="component" value="Unassembled WGS sequence"/>
</dbReference>